<evidence type="ECO:0000313" key="2">
    <source>
        <dbReference type="EMBL" id="KAK9425573.1"/>
    </source>
</evidence>
<name>A0ABR2VF82_9PEZI</name>
<protein>
    <recommendedName>
        <fullName evidence="4">Magnesium transporter</fullName>
    </recommendedName>
</protein>
<organism evidence="2 3">
    <name type="scientific">Seiridium unicorne</name>
    <dbReference type="NCBI Taxonomy" id="138068"/>
    <lineage>
        <taxon>Eukaryota</taxon>
        <taxon>Fungi</taxon>
        <taxon>Dikarya</taxon>
        <taxon>Ascomycota</taxon>
        <taxon>Pezizomycotina</taxon>
        <taxon>Sordariomycetes</taxon>
        <taxon>Xylariomycetidae</taxon>
        <taxon>Amphisphaeriales</taxon>
        <taxon>Sporocadaceae</taxon>
        <taxon>Seiridium</taxon>
    </lineage>
</organism>
<keyword evidence="1" id="KW-1133">Transmembrane helix</keyword>
<sequence length="306" mass="34781">MVFGCDASQRRQFMARLAKAPSEALGHPLLLPGIFAELERKRLSERVEDTLDRFTLRTSSVSDLPDQNFGMLDMNEEQMGEYLQLCYQSQSLAKELKTVKRQLAKMVQFCNDFNPSSSSKNQSVLHTMDSGVVLDDEDGEDVINVNRMLKERILEIMGEYDDKIEECDMVVDNMSITMQTIAMKVWSHIARRDAIVNTNIARANNSIALDAKQDNGQMKSIAFLTMFYLPVSAVASIFSMSMFNWSPEEGSVVSDSLWVFVVVAVVLTVLTLLVWQIASWRQKRKAPSRDRDLEEGYTTDQLKSKY</sequence>
<comment type="caution">
    <text evidence="2">The sequence shown here is derived from an EMBL/GenBank/DDBJ whole genome shotgun (WGS) entry which is preliminary data.</text>
</comment>
<dbReference type="Gene3D" id="1.20.58.340">
    <property type="entry name" value="Magnesium transport protein CorA, transmembrane region"/>
    <property type="match status" value="1"/>
</dbReference>
<dbReference type="EMBL" id="JARVKF010000013">
    <property type="protein sequence ID" value="KAK9425573.1"/>
    <property type="molecule type" value="Genomic_DNA"/>
</dbReference>
<feature type="transmembrane region" description="Helical" evidence="1">
    <location>
        <begin position="221"/>
        <end position="245"/>
    </location>
</feature>
<keyword evidence="3" id="KW-1185">Reference proteome</keyword>
<gene>
    <name evidence="2" type="ORF">SUNI508_02934</name>
</gene>
<evidence type="ECO:0008006" key="4">
    <source>
        <dbReference type="Google" id="ProtNLM"/>
    </source>
</evidence>
<keyword evidence="1" id="KW-0472">Membrane</keyword>
<accession>A0ABR2VF82</accession>
<evidence type="ECO:0000256" key="1">
    <source>
        <dbReference type="SAM" id="Phobius"/>
    </source>
</evidence>
<proteinExistence type="predicted"/>
<feature type="transmembrane region" description="Helical" evidence="1">
    <location>
        <begin position="257"/>
        <end position="275"/>
    </location>
</feature>
<keyword evidence="1" id="KW-0812">Transmembrane</keyword>
<reference evidence="2 3" key="1">
    <citation type="journal article" date="2024" name="J. Plant Pathol.">
        <title>Sequence and assembly of the genome of Seiridium unicorne, isolate CBS 538.82, causal agent of cypress canker disease.</title>
        <authorList>
            <person name="Scali E."/>
            <person name="Rocca G.D."/>
            <person name="Danti R."/>
            <person name="Garbelotto M."/>
            <person name="Barberini S."/>
            <person name="Baroncelli R."/>
            <person name="Emiliani G."/>
        </authorList>
    </citation>
    <scope>NUCLEOTIDE SEQUENCE [LARGE SCALE GENOMIC DNA]</scope>
    <source>
        <strain evidence="2 3">BM-138-508</strain>
    </source>
</reference>
<evidence type="ECO:0000313" key="3">
    <source>
        <dbReference type="Proteomes" id="UP001408356"/>
    </source>
</evidence>
<dbReference type="Proteomes" id="UP001408356">
    <property type="component" value="Unassembled WGS sequence"/>
</dbReference>